<dbReference type="SUPFAM" id="SSF53098">
    <property type="entry name" value="Ribonuclease H-like"/>
    <property type="match status" value="1"/>
</dbReference>
<dbReference type="AlphaFoldDB" id="A0A3B1JDP8"/>
<name>A0A3B1JDP8_ASTMX</name>
<evidence type="ECO:0000256" key="6">
    <source>
        <dbReference type="ARBA" id="ARBA00023163"/>
    </source>
</evidence>
<comment type="subcellular location">
    <subcellularLocation>
        <location evidence="1">Nucleus</location>
    </subcellularLocation>
</comment>
<keyword evidence="7" id="KW-0539">Nucleus</keyword>
<evidence type="ECO:0000256" key="2">
    <source>
        <dbReference type="ARBA" id="ARBA00022723"/>
    </source>
</evidence>
<dbReference type="Proteomes" id="UP000018467">
    <property type="component" value="Unassembled WGS sequence"/>
</dbReference>
<evidence type="ECO:0000256" key="3">
    <source>
        <dbReference type="ARBA" id="ARBA00022771"/>
    </source>
</evidence>
<evidence type="ECO:0000256" key="9">
    <source>
        <dbReference type="SAM" id="MobiDB-lite"/>
    </source>
</evidence>
<dbReference type="Pfam" id="PF02892">
    <property type="entry name" value="zf-BED"/>
    <property type="match status" value="1"/>
</dbReference>
<dbReference type="GO" id="GO:0005634">
    <property type="term" value="C:nucleus"/>
    <property type="evidence" value="ECO:0007669"/>
    <property type="project" value="UniProtKB-SubCell"/>
</dbReference>
<protein>
    <recommendedName>
        <fullName evidence="10">BED-type domain-containing protein</fullName>
    </recommendedName>
</protein>
<dbReference type="Gene3D" id="1.10.10.1070">
    <property type="entry name" value="Zinc finger, BED domain-containing"/>
    <property type="match status" value="1"/>
</dbReference>
<evidence type="ECO:0000259" key="10">
    <source>
        <dbReference type="PROSITE" id="PS50808"/>
    </source>
</evidence>
<accession>A0A3B1JDP8</accession>
<feature type="region of interest" description="Disordered" evidence="9">
    <location>
        <begin position="465"/>
        <end position="490"/>
    </location>
</feature>
<dbReference type="GO" id="GO:0003677">
    <property type="term" value="F:DNA binding"/>
    <property type="evidence" value="ECO:0007669"/>
    <property type="project" value="InterPro"/>
</dbReference>
<reference evidence="11" key="4">
    <citation type="submission" date="2025-09" db="UniProtKB">
        <authorList>
            <consortium name="Ensembl"/>
        </authorList>
    </citation>
    <scope>IDENTIFICATION</scope>
</reference>
<dbReference type="SUPFAM" id="SSF57667">
    <property type="entry name" value="beta-beta-alpha zinc fingers"/>
    <property type="match status" value="1"/>
</dbReference>
<keyword evidence="12" id="KW-1185">Reference proteome</keyword>
<evidence type="ECO:0000256" key="5">
    <source>
        <dbReference type="ARBA" id="ARBA00023015"/>
    </source>
</evidence>
<keyword evidence="2" id="KW-0479">Metal-binding</keyword>
<evidence type="ECO:0000256" key="4">
    <source>
        <dbReference type="ARBA" id="ARBA00022833"/>
    </source>
</evidence>
<dbReference type="GO" id="GO:0008270">
    <property type="term" value="F:zinc ion binding"/>
    <property type="evidence" value="ECO:0007669"/>
    <property type="project" value="UniProtKB-KW"/>
</dbReference>
<reference evidence="12" key="2">
    <citation type="journal article" date="2014" name="Nat. Commun.">
        <title>The cavefish genome reveals candidate genes for eye loss.</title>
        <authorList>
            <person name="McGaugh S.E."/>
            <person name="Gross J.B."/>
            <person name="Aken B."/>
            <person name="Blin M."/>
            <person name="Borowsky R."/>
            <person name="Chalopin D."/>
            <person name="Hinaux H."/>
            <person name="Jeffery W.R."/>
            <person name="Keene A."/>
            <person name="Ma L."/>
            <person name="Minx P."/>
            <person name="Murphy D."/>
            <person name="O'Quin K.E."/>
            <person name="Retaux S."/>
            <person name="Rohner N."/>
            <person name="Searle S.M."/>
            <person name="Stahl B.A."/>
            <person name="Tabin C."/>
            <person name="Volff J.N."/>
            <person name="Yoshizawa M."/>
            <person name="Warren W.C."/>
        </authorList>
    </citation>
    <scope>NUCLEOTIDE SEQUENCE [LARGE SCALE GENOMIC DNA]</scope>
    <source>
        <strain evidence="12">female</strain>
    </source>
</reference>
<evidence type="ECO:0000256" key="7">
    <source>
        <dbReference type="ARBA" id="ARBA00023242"/>
    </source>
</evidence>
<keyword evidence="6" id="KW-0804">Transcription</keyword>
<feature type="domain" description="BED-type" evidence="10">
    <location>
        <begin position="4"/>
        <end position="53"/>
    </location>
</feature>
<dbReference type="InterPro" id="IPR012337">
    <property type="entry name" value="RNaseH-like_sf"/>
</dbReference>
<evidence type="ECO:0000256" key="8">
    <source>
        <dbReference type="PROSITE-ProRule" id="PRU00027"/>
    </source>
</evidence>
<dbReference type="Ensembl" id="ENSAMXT00000056372.1">
    <property type="protein sequence ID" value="ENSAMXP00000039990.1"/>
    <property type="gene ID" value="ENSAMXG00000029351.1"/>
</dbReference>
<dbReference type="PANTHER" id="PTHR46481">
    <property type="entry name" value="ZINC FINGER BED DOMAIN-CONTAINING PROTEIN 4"/>
    <property type="match status" value="1"/>
</dbReference>
<dbReference type="SMART" id="SM00614">
    <property type="entry name" value="ZnF_BED"/>
    <property type="match status" value="1"/>
</dbReference>
<feature type="compositionally biased region" description="Polar residues" evidence="9">
    <location>
        <begin position="71"/>
        <end position="88"/>
    </location>
</feature>
<dbReference type="PROSITE" id="PS50808">
    <property type="entry name" value="ZF_BED"/>
    <property type="match status" value="1"/>
</dbReference>
<evidence type="ECO:0000313" key="12">
    <source>
        <dbReference type="Proteomes" id="UP000018467"/>
    </source>
</evidence>
<organism evidence="11 12">
    <name type="scientific">Astyanax mexicanus</name>
    <name type="common">Blind cave fish</name>
    <name type="synonym">Astyanax fasciatus mexicanus</name>
    <dbReference type="NCBI Taxonomy" id="7994"/>
    <lineage>
        <taxon>Eukaryota</taxon>
        <taxon>Metazoa</taxon>
        <taxon>Chordata</taxon>
        <taxon>Craniata</taxon>
        <taxon>Vertebrata</taxon>
        <taxon>Euteleostomi</taxon>
        <taxon>Actinopterygii</taxon>
        <taxon>Neopterygii</taxon>
        <taxon>Teleostei</taxon>
        <taxon>Ostariophysi</taxon>
        <taxon>Characiformes</taxon>
        <taxon>Characoidei</taxon>
        <taxon>Acestrorhamphidae</taxon>
        <taxon>Acestrorhamphinae</taxon>
        <taxon>Astyanax</taxon>
    </lineage>
</organism>
<dbReference type="InterPro" id="IPR036236">
    <property type="entry name" value="Znf_C2H2_sf"/>
</dbReference>
<dbReference type="SUPFAM" id="SSF140996">
    <property type="entry name" value="Hermes dimerisation domain"/>
    <property type="match status" value="1"/>
</dbReference>
<feature type="compositionally biased region" description="Basic and acidic residues" evidence="9">
    <location>
        <begin position="51"/>
        <end position="63"/>
    </location>
</feature>
<reference evidence="12" key="1">
    <citation type="submission" date="2013-03" db="EMBL/GenBank/DDBJ databases">
        <authorList>
            <person name="Jeffery W."/>
            <person name="Warren W."/>
            <person name="Wilson R.K."/>
        </authorList>
    </citation>
    <scope>NUCLEOTIDE SEQUENCE</scope>
    <source>
        <strain evidence="12">female</strain>
    </source>
</reference>
<dbReference type="GO" id="GO:0009791">
    <property type="term" value="P:post-embryonic development"/>
    <property type="evidence" value="ECO:0007669"/>
    <property type="project" value="UniProtKB-ARBA"/>
</dbReference>
<reference evidence="11" key="3">
    <citation type="submission" date="2025-08" db="UniProtKB">
        <authorList>
            <consortium name="Ensembl"/>
        </authorList>
    </citation>
    <scope>IDENTIFICATION</scope>
</reference>
<proteinExistence type="predicted"/>
<keyword evidence="4" id="KW-0862">Zinc</keyword>
<dbReference type="InterPro" id="IPR052035">
    <property type="entry name" value="ZnF_BED_domain_contain"/>
</dbReference>
<feature type="region of interest" description="Disordered" evidence="9">
    <location>
        <begin position="51"/>
        <end position="96"/>
    </location>
</feature>
<evidence type="ECO:0000256" key="1">
    <source>
        <dbReference type="ARBA" id="ARBA00004123"/>
    </source>
</evidence>
<dbReference type="PANTHER" id="PTHR46481:SF10">
    <property type="entry name" value="ZINC FINGER BED DOMAIN-CONTAINING PROTEIN 39"/>
    <property type="match status" value="1"/>
</dbReference>
<dbReference type="InParanoid" id="A0A3B1JDP8"/>
<keyword evidence="5" id="KW-0805">Transcription regulation</keyword>
<dbReference type="InterPro" id="IPR003656">
    <property type="entry name" value="Znf_BED"/>
</dbReference>
<keyword evidence="3 8" id="KW-0863">Zinc-finger</keyword>
<evidence type="ECO:0000313" key="11">
    <source>
        <dbReference type="Ensembl" id="ENSAMXP00000039990.1"/>
    </source>
</evidence>
<sequence length="490" mass="55107">MSERKRSAVWLYFDAQNESTASCIVCNRAVKYSGNTTNLYKHMKNHAAENAELQKRREEERHPSFPGPDRPSTQRQKSLAEAFQSSSREYPADSPRAEEITRGLAGMIVKDLQPLSIVQDKGFQDFVKTLDPKYRIPSRKSLSEGKLPALYKDCSSKVRRALNEVDNVVLTTDMWTSRTTEGYLTVTSHIVNEHWQMQAFVLETCAFPGQHTADNICSQLTRIVEEWGIKGKIVAVVTDNGANMVAAVRKAGWAHYPCFAHTLNLVVKDSLKAVPNLVEIQKKTSAIVSFFHHSTTATSKLKEVQKQQKFPEQKLLQSVETRWNSLFYMWERLSEQKDAVTTVLCLLGKSSLCLTQEEWSEISLSLNALRPFEEVTREISAEKHISISKVIPLVSLLQRTLSGSEQEGSKLAAELLAQSHRRFRTIETFYGLAVSTYLDIRFKNMGFRDSSNVEPIKARLVTEMQSMSQTSAPPSTATSSATRSAISSAD</sequence>
<dbReference type="GeneTree" id="ENSGT00940000161131"/>